<dbReference type="InterPro" id="IPR020094">
    <property type="entry name" value="TruA/RsuA/RluB/E/F_N"/>
</dbReference>
<dbReference type="Pfam" id="PF00849">
    <property type="entry name" value="PseudoU_synth_2"/>
    <property type="match status" value="1"/>
</dbReference>
<name>A0A7J5BND0_9MICO</name>
<evidence type="ECO:0000313" key="8">
    <source>
        <dbReference type="EMBL" id="KAB1653290.1"/>
    </source>
</evidence>
<dbReference type="SUPFAM" id="SSF55120">
    <property type="entry name" value="Pseudouridine synthase"/>
    <property type="match status" value="1"/>
</dbReference>
<dbReference type="InterPro" id="IPR050343">
    <property type="entry name" value="RsuA_PseudoU_synthase"/>
</dbReference>
<dbReference type="InterPro" id="IPR002942">
    <property type="entry name" value="S4_RNA-bd"/>
</dbReference>
<dbReference type="PANTHER" id="PTHR47683:SF2">
    <property type="entry name" value="RNA-BINDING S4 DOMAIN-CONTAINING PROTEIN"/>
    <property type="match status" value="1"/>
</dbReference>
<accession>A0A7J5BND0</accession>
<dbReference type="OrthoDB" id="9807213at2"/>
<dbReference type="SUPFAM" id="SSF55174">
    <property type="entry name" value="Alpha-L RNA-binding motif"/>
    <property type="match status" value="1"/>
</dbReference>
<evidence type="ECO:0000256" key="6">
    <source>
        <dbReference type="SAM" id="MobiDB-lite"/>
    </source>
</evidence>
<comment type="similarity">
    <text evidence="2 5">Belongs to the pseudouridine synthase RsuA family.</text>
</comment>
<dbReference type="FunFam" id="3.10.290.10:FF:000003">
    <property type="entry name" value="Pseudouridine synthase"/>
    <property type="match status" value="1"/>
</dbReference>
<dbReference type="EC" id="5.4.99.-" evidence="5"/>
<dbReference type="CDD" id="cd02870">
    <property type="entry name" value="PseudoU_synth_RsuA_like"/>
    <property type="match status" value="1"/>
</dbReference>
<dbReference type="Pfam" id="PF01479">
    <property type="entry name" value="S4"/>
    <property type="match status" value="1"/>
</dbReference>
<dbReference type="PROSITE" id="PS50889">
    <property type="entry name" value="S4"/>
    <property type="match status" value="1"/>
</dbReference>
<keyword evidence="3 5" id="KW-0413">Isomerase</keyword>
<dbReference type="Gene3D" id="3.10.290.10">
    <property type="entry name" value="RNA-binding S4 domain"/>
    <property type="match status" value="1"/>
</dbReference>
<comment type="caution">
    <text evidence="8">The sequence shown here is derived from an EMBL/GenBank/DDBJ whole genome shotgun (WGS) entry which is preliminary data.</text>
</comment>
<dbReference type="SMART" id="SM00363">
    <property type="entry name" value="S4"/>
    <property type="match status" value="1"/>
</dbReference>
<reference evidence="8 9" key="1">
    <citation type="submission" date="2019-09" db="EMBL/GenBank/DDBJ databases">
        <title>Phylogeny of genus Pseudoclavibacter and closely related genus.</title>
        <authorList>
            <person name="Li Y."/>
        </authorList>
    </citation>
    <scope>NUCLEOTIDE SEQUENCE [LARGE SCALE GENOMIC DNA]</scope>
    <source>
        <strain evidence="8 9">DSM 23821</strain>
    </source>
</reference>
<dbReference type="Gene3D" id="3.30.70.580">
    <property type="entry name" value="Pseudouridine synthase I, catalytic domain, N-terminal subdomain"/>
    <property type="match status" value="1"/>
</dbReference>
<dbReference type="EMBL" id="WBJZ01000024">
    <property type="protein sequence ID" value="KAB1653290.1"/>
    <property type="molecule type" value="Genomic_DNA"/>
</dbReference>
<dbReference type="InterPro" id="IPR018496">
    <property type="entry name" value="PsdUridine_synth_RsuA/RluB_CS"/>
</dbReference>
<feature type="domain" description="RNA-binding S4" evidence="7">
    <location>
        <begin position="1"/>
        <end position="70"/>
    </location>
</feature>
<dbReference type="PROSITE" id="PS01149">
    <property type="entry name" value="PSI_RSU"/>
    <property type="match status" value="1"/>
</dbReference>
<evidence type="ECO:0000256" key="5">
    <source>
        <dbReference type="RuleBase" id="RU003887"/>
    </source>
</evidence>
<comment type="catalytic activity">
    <reaction evidence="1">
        <text>a uridine in RNA = a pseudouridine in RNA</text>
        <dbReference type="Rhea" id="RHEA:48348"/>
        <dbReference type="Rhea" id="RHEA-COMP:12068"/>
        <dbReference type="Rhea" id="RHEA-COMP:12069"/>
        <dbReference type="ChEBI" id="CHEBI:65314"/>
        <dbReference type="ChEBI" id="CHEBI:65315"/>
    </reaction>
</comment>
<evidence type="ECO:0000259" key="7">
    <source>
        <dbReference type="SMART" id="SM00363"/>
    </source>
</evidence>
<dbReference type="CDD" id="cd00165">
    <property type="entry name" value="S4"/>
    <property type="match status" value="1"/>
</dbReference>
<dbReference type="InterPro" id="IPR020103">
    <property type="entry name" value="PsdUridine_synth_cat_dom_sf"/>
</dbReference>
<evidence type="ECO:0000256" key="4">
    <source>
        <dbReference type="PROSITE-ProRule" id="PRU00182"/>
    </source>
</evidence>
<gene>
    <name evidence="8" type="ORF">F8O01_15535</name>
</gene>
<dbReference type="InterPro" id="IPR006145">
    <property type="entry name" value="PsdUridine_synth_RsuA/RluA"/>
</dbReference>
<dbReference type="InterPro" id="IPR042092">
    <property type="entry name" value="PsdUridine_s_RsuA/RluB/E/F_cat"/>
</dbReference>
<organism evidence="8 9">
    <name type="scientific">Pseudoclavibacter chungangensis</name>
    <dbReference type="NCBI Taxonomy" id="587635"/>
    <lineage>
        <taxon>Bacteria</taxon>
        <taxon>Bacillati</taxon>
        <taxon>Actinomycetota</taxon>
        <taxon>Actinomycetes</taxon>
        <taxon>Micrococcales</taxon>
        <taxon>Microbacteriaceae</taxon>
        <taxon>Pseudoclavibacter</taxon>
    </lineage>
</organism>
<dbReference type="Gene3D" id="3.30.70.1560">
    <property type="entry name" value="Alpha-L RNA-binding motif"/>
    <property type="match status" value="1"/>
</dbReference>
<dbReference type="PANTHER" id="PTHR47683">
    <property type="entry name" value="PSEUDOURIDINE SYNTHASE FAMILY PROTEIN-RELATED"/>
    <property type="match status" value="1"/>
</dbReference>
<protein>
    <recommendedName>
        <fullName evidence="5">Pseudouridine synthase</fullName>
        <ecNumber evidence="5">5.4.99.-</ecNumber>
    </recommendedName>
</protein>
<dbReference type="NCBIfam" id="TIGR00093">
    <property type="entry name" value="pseudouridine synthase"/>
    <property type="match status" value="1"/>
</dbReference>
<dbReference type="RefSeq" id="WP_158041839.1">
    <property type="nucleotide sequence ID" value="NZ_JACCFV010000001.1"/>
</dbReference>
<keyword evidence="4" id="KW-0694">RNA-binding</keyword>
<feature type="region of interest" description="Disordered" evidence="6">
    <location>
        <begin position="240"/>
        <end position="263"/>
    </location>
</feature>
<dbReference type="AlphaFoldDB" id="A0A7J5BND0"/>
<dbReference type="GO" id="GO:0120159">
    <property type="term" value="F:rRNA pseudouridine synthase activity"/>
    <property type="evidence" value="ECO:0007669"/>
    <property type="project" value="UniProtKB-ARBA"/>
</dbReference>
<dbReference type="GO" id="GO:0000455">
    <property type="term" value="P:enzyme-directed rRNA pseudouridine synthesis"/>
    <property type="evidence" value="ECO:0007669"/>
    <property type="project" value="UniProtKB-ARBA"/>
</dbReference>
<proteinExistence type="inferred from homology"/>
<dbReference type="InterPro" id="IPR000748">
    <property type="entry name" value="PsdUridine_synth_RsuA/RluB/E/F"/>
</dbReference>
<dbReference type="InterPro" id="IPR036986">
    <property type="entry name" value="S4_RNA-bd_sf"/>
</dbReference>
<evidence type="ECO:0000256" key="3">
    <source>
        <dbReference type="ARBA" id="ARBA00023235"/>
    </source>
</evidence>
<dbReference type="GO" id="GO:0003723">
    <property type="term" value="F:RNA binding"/>
    <property type="evidence" value="ECO:0007669"/>
    <property type="project" value="UniProtKB-KW"/>
</dbReference>
<dbReference type="Proteomes" id="UP000467240">
    <property type="component" value="Unassembled WGS sequence"/>
</dbReference>
<evidence type="ECO:0000256" key="1">
    <source>
        <dbReference type="ARBA" id="ARBA00000073"/>
    </source>
</evidence>
<sequence length="263" mass="29427">MRLQKALANAGVASRRVCEQYIQAGRVRVNGEVVTELGSRVHPRQDRIEVDGTAVQLDTDMRYVVLNKPTGVVSTMRDEQARPDLRQFTREYPERLYNVGRLDGETSGLLLLTNDGDLANVLAHPSYGVEKTYVAKVRGRVRPQTIAQLLAGFELEDGFIRADRAVVLGDQPSRSATLVELTLHSGRNRIVRRMLDHVGHPVQELVRRSFGPIHLGTLRAGETRDLTTLELGRLLTLARRAERRREQPTDERADHGGDDAPSE</sequence>
<keyword evidence="9" id="KW-1185">Reference proteome</keyword>
<evidence type="ECO:0000256" key="2">
    <source>
        <dbReference type="ARBA" id="ARBA00008348"/>
    </source>
</evidence>
<evidence type="ECO:0000313" key="9">
    <source>
        <dbReference type="Proteomes" id="UP000467240"/>
    </source>
</evidence>